<organism evidence="2">
    <name type="scientific">Botryococcus braunii</name>
    <name type="common">Green alga</name>
    <dbReference type="NCBI Taxonomy" id="38881"/>
    <lineage>
        <taxon>Eukaryota</taxon>
        <taxon>Viridiplantae</taxon>
        <taxon>Chlorophyta</taxon>
        <taxon>core chlorophytes</taxon>
        <taxon>Trebouxiophyceae</taxon>
        <taxon>Trebouxiophyceae incertae sedis</taxon>
        <taxon>Elliptochloris clade</taxon>
        <taxon>Botryococcus</taxon>
    </lineage>
</organism>
<dbReference type="SUPFAM" id="SSF55282">
    <property type="entry name" value="RL5-like"/>
    <property type="match status" value="1"/>
</dbReference>
<gene>
    <name evidence="2" type="primary">rpl5</name>
</gene>
<geneLocation type="mitochondrion" evidence="2"/>
<protein>
    <submittedName>
        <fullName evidence="2">Ribosomal protein L5</fullName>
    </submittedName>
</protein>
<proteinExistence type="predicted"/>
<keyword evidence="2" id="KW-0687">Ribonucleoprotein</keyword>
<dbReference type="EMBL" id="KR057902">
    <property type="protein sequence ID" value="AKU37102.1"/>
    <property type="molecule type" value="Genomic_DNA"/>
</dbReference>
<name>A0A0U2F012_BOTBR</name>
<dbReference type="GeneID" id="25396253"/>
<dbReference type="AlphaFoldDB" id="A0A0U2F012"/>
<reference evidence="2" key="1">
    <citation type="journal article" date="2015" name="Mitochondrial DNA">
        <title>Complete mitochondrial genome of a hydrocarbon-producing green alga Botryococcus braunii strain Showa.</title>
        <authorList>
            <person name="Zou J."/>
            <person name="Bi G."/>
        </authorList>
    </citation>
    <scope>NUCLEOTIDE SEQUENCE</scope>
</reference>
<keyword evidence="2" id="KW-0496">Mitochondrion</keyword>
<sequence>MRKDSVYKNFYKNILVNDLGIGFPIQNLYNVPSLQRITLHNTSHAPLLKRGEIFSPWAASLLIGGRKGNLLVSKKSVSGFKLKEKSLLGCSLSFRGEPLYQFLDKFFVETLPRELSNRSENWTPALEWQSASSVAESFVPCFREKPPFTAVPAVAIMQDVTPADPLLHRSMPASLSRVYISNVNPANHFKKSDLPSPLQRSSPLGGKPNPISLEERKMKKVKLQFGELKEKTIGDIRSLSRYESSQHSSFLSPLELQKKLSGKRKTRGVKALSKEYNVGVRFCFSFQDLESCFHLFQHLRGFDITFLFSTSLKIVC</sequence>
<evidence type="ECO:0000256" key="1">
    <source>
        <dbReference type="SAM" id="MobiDB-lite"/>
    </source>
</evidence>
<dbReference type="GO" id="GO:0005840">
    <property type="term" value="C:ribosome"/>
    <property type="evidence" value="ECO:0007669"/>
    <property type="project" value="UniProtKB-KW"/>
</dbReference>
<dbReference type="RefSeq" id="YP_009162772.1">
    <property type="nucleotide sequence ID" value="NC_027722.1"/>
</dbReference>
<dbReference type="InterPro" id="IPR022803">
    <property type="entry name" value="Ribosomal_uL5_dom_sf"/>
</dbReference>
<evidence type="ECO:0000313" key="2">
    <source>
        <dbReference type="EMBL" id="AKU37102.1"/>
    </source>
</evidence>
<keyword evidence="2" id="KW-0689">Ribosomal protein</keyword>
<dbReference type="Gene3D" id="3.30.1440.10">
    <property type="match status" value="1"/>
</dbReference>
<accession>A0A0U2F012</accession>
<feature type="region of interest" description="Disordered" evidence="1">
    <location>
        <begin position="190"/>
        <end position="213"/>
    </location>
</feature>